<dbReference type="AlphaFoldDB" id="A0A328BL98"/>
<dbReference type="EMBL" id="QFYS01000002">
    <property type="protein sequence ID" value="RAK67883.1"/>
    <property type="molecule type" value="Genomic_DNA"/>
</dbReference>
<dbReference type="OrthoDB" id="561165at2"/>
<name>A0A328BL98_9CAUL</name>
<comment type="caution">
    <text evidence="1">The sequence shown here is derived from an EMBL/GenBank/DDBJ whole genome shotgun (WGS) entry which is preliminary data.</text>
</comment>
<gene>
    <name evidence="1" type="ORF">DJ019_05720</name>
</gene>
<protein>
    <recommendedName>
        <fullName evidence="3">Glycosyltransferase</fullName>
    </recommendedName>
</protein>
<keyword evidence="2" id="KW-1185">Reference proteome</keyword>
<sequence>MSEPKTPFIYLAVPCYGGQLTLYFVSSLLKLQDACRERGIGLHVEMMGGEALITRGRSRLAASFLAHPEATHILYIDADIGFQPHDVFRLLDSGKDVIAAVCPLKKIDWGKVRRAVEKGVPDLQAASIGYVVRFLPNPQNSVEVNDGYAQVAYGGTGFLMISRHAMQTLFDAYPQLRAKMGDMADSSAPETVMVFDTMIEPETGQYLSEDYAFCRRWRDQGGEIWADFQARLTHVGHAAYTGSLLDALQAGV</sequence>
<evidence type="ECO:0000313" key="1">
    <source>
        <dbReference type="EMBL" id="RAK67883.1"/>
    </source>
</evidence>
<evidence type="ECO:0000313" key="2">
    <source>
        <dbReference type="Proteomes" id="UP000249524"/>
    </source>
</evidence>
<dbReference type="Proteomes" id="UP000249524">
    <property type="component" value="Unassembled WGS sequence"/>
</dbReference>
<organism evidence="1 2">
    <name type="scientific">Phenylobacterium kunshanense</name>
    <dbReference type="NCBI Taxonomy" id="1445034"/>
    <lineage>
        <taxon>Bacteria</taxon>
        <taxon>Pseudomonadati</taxon>
        <taxon>Pseudomonadota</taxon>
        <taxon>Alphaproteobacteria</taxon>
        <taxon>Caulobacterales</taxon>
        <taxon>Caulobacteraceae</taxon>
        <taxon>Phenylobacterium</taxon>
    </lineage>
</organism>
<accession>A0A328BL98</accession>
<proteinExistence type="predicted"/>
<dbReference type="RefSeq" id="WP_111275492.1">
    <property type="nucleotide sequence ID" value="NZ_QFYS01000002.1"/>
</dbReference>
<reference evidence="1 2" key="1">
    <citation type="submission" date="2018-05" db="EMBL/GenBank/DDBJ databases">
        <authorList>
            <person name="Lanie J.A."/>
            <person name="Ng W.-L."/>
            <person name="Kazmierczak K.M."/>
            <person name="Andrzejewski T.M."/>
            <person name="Davidsen T.M."/>
            <person name="Wayne K.J."/>
            <person name="Tettelin H."/>
            <person name="Glass J.I."/>
            <person name="Rusch D."/>
            <person name="Podicherti R."/>
            <person name="Tsui H.-C.T."/>
            <person name="Winkler M.E."/>
        </authorList>
    </citation>
    <scope>NUCLEOTIDE SEQUENCE [LARGE SCALE GENOMIC DNA]</scope>
    <source>
        <strain evidence="1 2">BUT-10</strain>
    </source>
</reference>
<evidence type="ECO:0008006" key="3">
    <source>
        <dbReference type="Google" id="ProtNLM"/>
    </source>
</evidence>
<dbReference type="SUPFAM" id="SSF53448">
    <property type="entry name" value="Nucleotide-diphospho-sugar transferases"/>
    <property type="match status" value="1"/>
</dbReference>
<dbReference type="InterPro" id="IPR029044">
    <property type="entry name" value="Nucleotide-diphossugar_trans"/>
</dbReference>